<dbReference type="GeneID" id="103338097"/>
<feature type="compositionally biased region" description="Acidic residues" evidence="1">
    <location>
        <begin position="168"/>
        <end position="182"/>
    </location>
</feature>
<evidence type="ECO:0000256" key="2">
    <source>
        <dbReference type="SAM" id="Phobius"/>
    </source>
</evidence>
<keyword evidence="3" id="KW-1185">Reference proteome</keyword>
<feature type="region of interest" description="Disordered" evidence="1">
    <location>
        <begin position="165"/>
        <end position="186"/>
    </location>
</feature>
<keyword evidence="2" id="KW-1133">Transmembrane helix</keyword>
<keyword evidence="2" id="KW-0472">Membrane</keyword>
<evidence type="ECO:0000256" key="1">
    <source>
        <dbReference type="SAM" id="MobiDB-lite"/>
    </source>
</evidence>
<evidence type="ECO:0000313" key="3">
    <source>
        <dbReference type="Proteomes" id="UP000694861"/>
    </source>
</evidence>
<organism evidence="3 4">
    <name type="scientific">Prunus mume</name>
    <name type="common">Japanese apricot</name>
    <name type="synonym">Armeniaca mume</name>
    <dbReference type="NCBI Taxonomy" id="102107"/>
    <lineage>
        <taxon>Eukaryota</taxon>
        <taxon>Viridiplantae</taxon>
        <taxon>Streptophyta</taxon>
        <taxon>Embryophyta</taxon>
        <taxon>Tracheophyta</taxon>
        <taxon>Spermatophyta</taxon>
        <taxon>Magnoliopsida</taxon>
        <taxon>eudicotyledons</taxon>
        <taxon>Gunneridae</taxon>
        <taxon>Pentapetalae</taxon>
        <taxon>rosids</taxon>
        <taxon>fabids</taxon>
        <taxon>Rosales</taxon>
        <taxon>Rosaceae</taxon>
        <taxon>Amygdaloideae</taxon>
        <taxon>Amygdaleae</taxon>
        <taxon>Prunus</taxon>
    </lineage>
</organism>
<keyword evidence="2" id="KW-0812">Transmembrane</keyword>
<feature type="transmembrane region" description="Helical" evidence="2">
    <location>
        <begin position="67"/>
        <end position="88"/>
    </location>
</feature>
<reference evidence="4" key="2">
    <citation type="submission" date="2025-08" db="UniProtKB">
        <authorList>
            <consortium name="RefSeq"/>
        </authorList>
    </citation>
    <scope>IDENTIFICATION</scope>
</reference>
<accession>A0ABM0PH17</accession>
<sequence>MDPIKILKFQAMHKHKKGHHHQPFNNLFLYTLTALTCSLFCFSPLWLPSLTSSMKAFVFVSVPKISSLFLSSKFVFILGNLIVVALVGESKIFSTVSSASNIVDQYESMKRCQTLQSSSTHHQKEPKNLSTFVEEKVMLKRTCGDEEAIEGKGWDEESEEVVVKVKEDIDEDEDDDDDDDDDQKLNQRADDFIARVTERRLFELELDNRFCNTEK</sequence>
<dbReference type="PANTHER" id="PTHR35762">
    <property type="entry name" value="TRANSMEMBRANE PROTEIN"/>
    <property type="match status" value="1"/>
</dbReference>
<feature type="transmembrane region" description="Helical" evidence="2">
    <location>
        <begin position="27"/>
        <end position="47"/>
    </location>
</feature>
<reference evidence="3" key="1">
    <citation type="journal article" date="2012" name="Nat. Commun.">
        <title>The genome of Prunus mume.</title>
        <authorList>
            <person name="Zhang Q."/>
            <person name="Chen W."/>
            <person name="Sun L."/>
            <person name="Zhao F."/>
            <person name="Huang B."/>
            <person name="Yang W."/>
            <person name="Tao Y."/>
            <person name="Wang J."/>
            <person name="Yuan Z."/>
            <person name="Fan G."/>
            <person name="Xing Z."/>
            <person name="Han C."/>
            <person name="Pan H."/>
            <person name="Zhong X."/>
            <person name="Shi W."/>
            <person name="Liang X."/>
            <person name="Du D."/>
            <person name="Sun F."/>
            <person name="Xu Z."/>
            <person name="Hao R."/>
            <person name="Lv T."/>
            <person name="Lv Y."/>
            <person name="Zheng Z."/>
            <person name="Sun M."/>
            <person name="Luo L."/>
            <person name="Cai M."/>
            <person name="Gao Y."/>
            <person name="Wang J."/>
            <person name="Yin Y."/>
            <person name="Xu X."/>
            <person name="Cheng T."/>
            <person name="Wang J."/>
        </authorList>
    </citation>
    <scope>NUCLEOTIDE SEQUENCE [LARGE SCALE GENOMIC DNA]</scope>
</reference>
<dbReference type="PANTHER" id="PTHR35762:SF2">
    <property type="entry name" value="TRANSMEMBRANE PROTEIN"/>
    <property type="match status" value="1"/>
</dbReference>
<evidence type="ECO:0000313" key="4">
    <source>
        <dbReference type="RefSeq" id="XP_008239507.1"/>
    </source>
</evidence>
<name>A0ABM0PH17_PRUMU</name>
<protein>
    <submittedName>
        <fullName evidence="4">Histone chaperone RTT106-like</fullName>
    </submittedName>
</protein>
<dbReference type="Proteomes" id="UP000694861">
    <property type="component" value="Linkage group LG7"/>
</dbReference>
<gene>
    <name evidence="4" type="primary">LOC103338097</name>
</gene>
<proteinExistence type="predicted"/>
<dbReference type="RefSeq" id="XP_008239507.1">
    <property type="nucleotide sequence ID" value="XM_008241285.1"/>
</dbReference>